<protein>
    <submittedName>
        <fullName evidence="1">Uncharacterized protein</fullName>
    </submittedName>
</protein>
<name>A0ACC2MET2_PERAE</name>
<sequence length="163" mass="18499">MQKLELNRVPNRWRSIPWGSSFGWTKVSGSRFPGGLRDWIGSRFPTKVTILDSPRAVNPLLYGFQGGRLPTNLLMAEKEKDSLLLLTMCWGILIVSLPSFQTGGGKAREEDMAVEVLMQKLELNRVPNRWRSIPWKRSSGWAKVRGSRLPGGFDGLDREKIPY</sequence>
<organism evidence="1 2">
    <name type="scientific">Persea americana</name>
    <name type="common">Avocado</name>
    <dbReference type="NCBI Taxonomy" id="3435"/>
    <lineage>
        <taxon>Eukaryota</taxon>
        <taxon>Viridiplantae</taxon>
        <taxon>Streptophyta</taxon>
        <taxon>Embryophyta</taxon>
        <taxon>Tracheophyta</taxon>
        <taxon>Spermatophyta</taxon>
        <taxon>Magnoliopsida</taxon>
        <taxon>Magnoliidae</taxon>
        <taxon>Laurales</taxon>
        <taxon>Lauraceae</taxon>
        <taxon>Persea</taxon>
    </lineage>
</organism>
<dbReference type="EMBL" id="CM056810">
    <property type="protein sequence ID" value="KAJ8644277.1"/>
    <property type="molecule type" value="Genomic_DNA"/>
</dbReference>
<accession>A0ACC2MET2</accession>
<reference evidence="1 2" key="1">
    <citation type="journal article" date="2022" name="Hortic Res">
        <title>A haplotype resolved chromosomal level avocado genome allows analysis of novel avocado genes.</title>
        <authorList>
            <person name="Nath O."/>
            <person name="Fletcher S.J."/>
            <person name="Hayward A."/>
            <person name="Shaw L.M."/>
            <person name="Masouleh A.K."/>
            <person name="Furtado A."/>
            <person name="Henry R.J."/>
            <person name="Mitter N."/>
        </authorList>
    </citation>
    <scope>NUCLEOTIDE SEQUENCE [LARGE SCALE GENOMIC DNA]</scope>
    <source>
        <strain evidence="2">cv. Hass</strain>
    </source>
</reference>
<dbReference type="Proteomes" id="UP001234297">
    <property type="component" value="Chromosome 2"/>
</dbReference>
<evidence type="ECO:0000313" key="1">
    <source>
        <dbReference type="EMBL" id="KAJ8644277.1"/>
    </source>
</evidence>
<gene>
    <name evidence="1" type="ORF">MRB53_006025</name>
</gene>
<evidence type="ECO:0000313" key="2">
    <source>
        <dbReference type="Proteomes" id="UP001234297"/>
    </source>
</evidence>
<proteinExistence type="predicted"/>
<keyword evidence="2" id="KW-1185">Reference proteome</keyword>
<comment type="caution">
    <text evidence="1">The sequence shown here is derived from an EMBL/GenBank/DDBJ whole genome shotgun (WGS) entry which is preliminary data.</text>
</comment>